<dbReference type="InterPro" id="IPR050979">
    <property type="entry name" value="LD-transpeptidase"/>
</dbReference>
<dbReference type="SUPFAM" id="SSF47090">
    <property type="entry name" value="PGBD-like"/>
    <property type="match status" value="1"/>
</dbReference>
<dbReference type="GO" id="GO:0005576">
    <property type="term" value="C:extracellular region"/>
    <property type="evidence" value="ECO:0007669"/>
    <property type="project" value="TreeGrafter"/>
</dbReference>
<comment type="caution">
    <text evidence="8">The sequence shown here is derived from an EMBL/GenBank/DDBJ whole genome shotgun (WGS) entry which is preliminary data.</text>
</comment>
<organism evidence="8 9">
    <name type="scientific">Actinomadura namibiensis</name>
    <dbReference type="NCBI Taxonomy" id="182080"/>
    <lineage>
        <taxon>Bacteria</taxon>
        <taxon>Bacillati</taxon>
        <taxon>Actinomycetota</taxon>
        <taxon>Actinomycetes</taxon>
        <taxon>Streptosporangiales</taxon>
        <taxon>Thermomonosporaceae</taxon>
        <taxon>Actinomadura</taxon>
    </lineage>
</organism>
<keyword evidence="9" id="KW-1185">Reference proteome</keyword>
<dbReference type="Pfam" id="PF03734">
    <property type="entry name" value="YkuD"/>
    <property type="match status" value="1"/>
</dbReference>
<dbReference type="SUPFAM" id="SSF141523">
    <property type="entry name" value="L,D-transpeptidase catalytic domain-like"/>
    <property type="match status" value="1"/>
</dbReference>
<evidence type="ECO:0000256" key="3">
    <source>
        <dbReference type="ARBA" id="ARBA00022960"/>
    </source>
</evidence>
<dbReference type="InterPro" id="IPR036365">
    <property type="entry name" value="PGBD-like_sf"/>
</dbReference>
<feature type="active site" description="Proton donor/acceptor" evidence="6">
    <location>
        <position position="180"/>
    </location>
</feature>
<dbReference type="Pfam" id="PF01471">
    <property type="entry name" value="PG_binding_1"/>
    <property type="match status" value="1"/>
</dbReference>
<accession>A0A7W3LIW4</accession>
<evidence type="ECO:0000313" key="8">
    <source>
        <dbReference type="EMBL" id="MBA8948894.1"/>
    </source>
</evidence>
<evidence type="ECO:0000256" key="1">
    <source>
        <dbReference type="ARBA" id="ARBA00004752"/>
    </source>
</evidence>
<dbReference type="GO" id="GO:0016740">
    <property type="term" value="F:transferase activity"/>
    <property type="evidence" value="ECO:0007669"/>
    <property type="project" value="UniProtKB-KW"/>
</dbReference>
<feature type="active site" description="Nucleophile" evidence="6">
    <location>
        <position position="194"/>
    </location>
</feature>
<dbReference type="UniPathway" id="UPA00219"/>
<feature type="domain" description="L,D-TPase catalytic" evidence="7">
    <location>
        <begin position="101"/>
        <end position="218"/>
    </location>
</feature>
<dbReference type="GO" id="GO:0008360">
    <property type="term" value="P:regulation of cell shape"/>
    <property type="evidence" value="ECO:0007669"/>
    <property type="project" value="UniProtKB-UniRule"/>
</dbReference>
<dbReference type="PROSITE" id="PS52029">
    <property type="entry name" value="LD_TPASE"/>
    <property type="match status" value="1"/>
</dbReference>
<dbReference type="Gene3D" id="2.40.440.10">
    <property type="entry name" value="L,D-transpeptidase catalytic domain-like"/>
    <property type="match status" value="1"/>
</dbReference>
<dbReference type="AlphaFoldDB" id="A0A7W3LIW4"/>
<dbReference type="Gene3D" id="1.10.101.10">
    <property type="entry name" value="PGBD-like superfamily/PGBD"/>
    <property type="match status" value="1"/>
</dbReference>
<dbReference type="EMBL" id="JACJIA010000001">
    <property type="protein sequence ID" value="MBA8948894.1"/>
    <property type="molecule type" value="Genomic_DNA"/>
</dbReference>
<evidence type="ECO:0000313" key="9">
    <source>
        <dbReference type="Proteomes" id="UP000572680"/>
    </source>
</evidence>
<dbReference type="CDD" id="cd16913">
    <property type="entry name" value="YkuD_like"/>
    <property type="match status" value="1"/>
</dbReference>
<dbReference type="InterPro" id="IPR005490">
    <property type="entry name" value="LD_TPept_cat_dom"/>
</dbReference>
<comment type="pathway">
    <text evidence="1 6">Cell wall biogenesis; peptidoglycan biosynthesis.</text>
</comment>
<gene>
    <name evidence="8" type="ORF">HNR61_000492</name>
</gene>
<evidence type="ECO:0000256" key="2">
    <source>
        <dbReference type="ARBA" id="ARBA00022679"/>
    </source>
</evidence>
<dbReference type="GO" id="GO:0018104">
    <property type="term" value="P:peptidoglycan-protein cross-linking"/>
    <property type="evidence" value="ECO:0007669"/>
    <property type="project" value="TreeGrafter"/>
</dbReference>
<keyword evidence="3 6" id="KW-0133">Cell shape</keyword>
<keyword evidence="4 6" id="KW-0573">Peptidoglycan synthesis</keyword>
<dbReference type="PANTHER" id="PTHR30582">
    <property type="entry name" value="L,D-TRANSPEPTIDASE"/>
    <property type="match status" value="1"/>
</dbReference>
<dbReference type="InterPro" id="IPR036366">
    <property type="entry name" value="PGBDSf"/>
</dbReference>
<dbReference type="RefSeq" id="WP_182841450.1">
    <property type="nucleotide sequence ID" value="NZ_BAAALP010000006.1"/>
</dbReference>
<evidence type="ECO:0000256" key="6">
    <source>
        <dbReference type="PROSITE-ProRule" id="PRU01373"/>
    </source>
</evidence>
<dbReference type="PANTHER" id="PTHR30582:SF2">
    <property type="entry name" value="L,D-TRANSPEPTIDASE YCIB-RELATED"/>
    <property type="match status" value="1"/>
</dbReference>
<dbReference type="GO" id="GO:0071972">
    <property type="term" value="F:peptidoglycan L,D-transpeptidase activity"/>
    <property type="evidence" value="ECO:0007669"/>
    <property type="project" value="TreeGrafter"/>
</dbReference>
<protein>
    <recommendedName>
        <fullName evidence="7">L,D-TPase catalytic domain-containing protein</fullName>
    </recommendedName>
</protein>
<evidence type="ECO:0000256" key="5">
    <source>
        <dbReference type="ARBA" id="ARBA00023316"/>
    </source>
</evidence>
<reference evidence="8 9" key="1">
    <citation type="submission" date="2020-08" db="EMBL/GenBank/DDBJ databases">
        <title>Genomic Encyclopedia of Type Strains, Phase IV (KMG-IV): sequencing the most valuable type-strain genomes for metagenomic binning, comparative biology and taxonomic classification.</title>
        <authorList>
            <person name="Goeker M."/>
        </authorList>
    </citation>
    <scope>NUCLEOTIDE SEQUENCE [LARGE SCALE GENOMIC DNA]</scope>
    <source>
        <strain evidence="8 9">DSM 44197</strain>
    </source>
</reference>
<proteinExistence type="predicted"/>
<dbReference type="InterPro" id="IPR038063">
    <property type="entry name" value="Transpep_catalytic_dom"/>
</dbReference>
<evidence type="ECO:0000259" key="7">
    <source>
        <dbReference type="PROSITE" id="PS52029"/>
    </source>
</evidence>
<dbReference type="GO" id="GO:0071555">
    <property type="term" value="P:cell wall organization"/>
    <property type="evidence" value="ECO:0007669"/>
    <property type="project" value="UniProtKB-UniRule"/>
</dbReference>
<sequence>MIVAIVLTGVLTLGPFAPGPAPATVRPGDSGAAVLKLQKRLHALRYDPGDRNGRYGKETEAAVWAFQKVHRMRPDGIVDAPVRRALERPRQPRRLERGPRRRVEISLRRQLLTVYRRGRPVLISHVSSGTGRHYCERGACGVARTPTGDFRVFRRVKGWHRARLGYMYRPLYFHGGFAMHGSMNVPRRPASHGCVRVPLHTADRLARLVPNGTHVHIRR</sequence>
<evidence type="ECO:0000256" key="4">
    <source>
        <dbReference type="ARBA" id="ARBA00022984"/>
    </source>
</evidence>
<keyword evidence="2" id="KW-0808">Transferase</keyword>
<dbReference type="InterPro" id="IPR002477">
    <property type="entry name" value="Peptidoglycan-bd-like"/>
</dbReference>
<keyword evidence="5 6" id="KW-0961">Cell wall biogenesis/degradation</keyword>
<name>A0A7W3LIW4_ACTNM</name>
<dbReference type="Proteomes" id="UP000572680">
    <property type="component" value="Unassembled WGS sequence"/>
</dbReference>